<protein>
    <submittedName>
        <fullName evidence="1">Uncharacterized protein</fullName>
    </submittedName>
</protein>
<accession>A0ABR7IS20</accession>
<dbReference type="EMBL" id="JACOQK010000001">
    <property type="protein sequence ID" value="MBC5787935.1"/>
    <property type="molecule type" value="Genomic_DNA"/>
</dbReference>
<organism evidence="1 2">
    <name type="scientific">Clostridium facile</name>
    <dbReference type="NCBI Taxonomy" id="2763035"/>
    <lineage>
        <taxon>Bacteria</taxon>
        <taxon>Bacillati</taxon>
        <taxon>Bacillota</taxon>
        <taxon>Clostridia</taxon>
        <taxon>Eubacteriales</taxon>
        <taxon>Clostridiaceae</taxon>
        <taxon>Clostridium</taxon>
    </lineage>
</organism>
<evidence type="ECO:0000313" key="1">
    <source>
        <dbReference type="EMBL" id="MBC5787935.1"/>
    </source>
</evidence>
<sequence length="227" mass="25820">MEQLIEQLMEILRQNMPEVEVVPEFSKQVIPLERIRITVGNKTLEQQNGIQQTVIHIGVYVPFYMESNQCNQMIDKILVMLSESTLTGYQGIAVGGITYHSKADAFYTEMQLKFSHSSNTISFGSIKIPCDPETVSLVCKRHLVSRFSAFLGEVIQDLGKKSRIFSFEGVLDKEQYQQVYQVYSAGEKQTVILPDESEMDAVLSSFSIKKILPNGWNCRFIFTEVTL</sequence>
<gene>
    <name evidence="1" type="ORF">H8Z77_07895</name>
</gene>
<dbReference type="Proteomes" id="UP000649151">
    <property type="component" value="Unassembled WGS sequence"/>
</dbReference>
<name>A0ABR7IS20_9CLOT</name>
<reference evidence="1 2" key="1">
    <citation type="submission" date="2020-08" db="EMBL/GenBank/DDBJ databases">
        <title>Genome public.</title>
        <authorList>
            <person name="Liu C."/>
            <person name="Sun Q."/>
        </authorList>
    </citation>
    <scope>NUCLEOTIDE SEQUENCE [LARGE SCALE GENOMIC DNA]</scope>
    <source>
        <strain evidence="1 2">NSJ-27</strain>
    </source>
</reference>
<comment type="caution">
    <text evidence="1">The sequence shown here is derived from an EMBL/GenBank/DDBJ whole genome shotgun (WGS) entry which is preliminary data.</text>
</comment>
<keyword evidence="2" id="KW-1185">Reference proteome</keyword>
<proteinExistence type="predicted"/>
<dbReference type="RefSeq" id="WP_069987388.1">
    <property type="nucleotide sequence ID" value="NZ_JACOQK010000001.1"/>
</dbReference>
<evidence type="ECO:0000313" key="2">
    <source>
        <dbReference type="Proteomes" id="UP000649151"/>
    </source>
</evidence>